<dbReference type="InterPro" id="IPR016187">
    <property type="entry name" value="CTDL_fold"/>
</dbReference>
<evidence type="ECO:0000259" key="1">
    <source>
        <dbReference type="PROSITE" id="PS50041"/>
    </source>
</evidence>
<dbReference type="InterPro" id="IPR001304">
    <property type="entry name" value="C-type_lectin-like"/>
</dbReference>
<dbReference type="InterPro" id="IPR050111">
    <property type="entry name" value="C-type_lectin/snaclec_domain"/>
</dbReference>
<sequence>WFYEAASGYCYFYSLHRLVWPEARDYCLSIGAELPSINSSEKNSFIHVHSRNFIWIGLNDLDTEGEFTTFTDGTPVGYTNFADVTYQSAARDCVYMHHHNGFWYLQQCSKDFRFVCK</sequence>
<proteinExistence type="evidence at transcript level"/>
<dbReference type="PROSITE" id="PS50041">
    <property type="entry name" value="C_TYPE_LECTIN_2"/>
    <property type="match status" value="1"/>
</dbReference>
<dbReference type="SUPFAM" id="SSF56436">
    <property type="entry name" value="C-type lectin-like"/>
    <property type="match status" value="1"/>
</dbReference>
<dbReference type="CDD" id="cd00037">
    <property type="entry name" value="CLECT"/>
    <property type="match status" value="1"/>
</dbReference>
<dbReference type="Gene3D" id="3.10.100.10">
    <property type="entry name" value="Mannose-Binding Protein A, subunit A"/>
    <property type="match status" value="1"/>
</dbReference>
<feature type="non-terminal residue" evidence="2">
    <location>
        <position position="1"/>
    </location>
</feature>
<organism evidence="2">
    <name type="scientific">Hemicentrotus pulcherrimus</name>
    <name type="common">Sea urchin</name>
    <name type="synonym">Strongylocentrotus pulcherrimus</name>
    <dbReference type="NCBI Taxonomy" id="7650"/>
    <lineage>
        <taxon>Eukaryota</taxon>
        <taxon>Metazoa</taxon>
        <taxon>Echinodermata</taxon>
        <taxon>Eleutherozoa</taxon>
        <taxon>Echinozoa</taxon>
        <taxon>Echinoidea</taxon>
        <taxon>Euechinoidea</taxon>
        <taxon>Echinacea</taxon>
        <taxon>Camarodonta</taxon>
        <taxon>Echinidea</taxon>
        <taxon>Strongylocentrotidae</taxon>
        <taxon>Hemicentrotus</taxon>
    </lineage>
</organism>
<protein>
    <submittedName>
        <fullName evidence="2">REJ2CRD</fullName>
    </submittedName>
</protein>
<feature type="domain" description="C-type lectin" evidence="1">
    <location>
        <begin position="6"/>
        <end position="117"/>
    </location>
</feature>
<evidence type="ECO:0000313" key="2">
    <source>
        <dbReference type="EMBL" id="AAT44378.1"/>
    </source>
</evidence>
<dbReference type="SMART" id="SM00034">
    <property type="entry name" value="CLECT"/>
    <property type="match status" value="1"/>
</dbReference>
<dbReference type="AlphaFoldDB" id="Q6IVE5"/>
<dbReference type="InterPro" id="IPR016186">
    <property type="entry name" value="C-type_lectin-like/link_sf"/>
</dbReference>
<dbReference type="Pfam" id="PF00059">
    <property type="entry name" value="Lectin_C"/>
    <property type="match status" value="1"/>
</dbReference>
<reference evidence="2" key="1">
    <citation type="journal article" date="2005" name="Mol. Biol. Evol.">
        <title>Positive selection in the carbohydrate recognition domains of sea urchin sperm receptor for egg jelly (suREJ) proteins.</title>
        <authorList>
            <person name="Mah S.A."/>
            <person name="Swanson W.J."/>
            <person name="Vacquier V.D."/>
        </authorList>
    </citation>
    <scope>NUCLEOTIDE SEQUENCE</scope>
    <source>
        <tissue evidence="2">Testis</tissue>
    </source>
</reference>
<dbReference type="EMBL" id="AY620389">
    <property type="protein sequence ID" value="AAT44378.1"/>
    <property type="molecule type" value="mRNA"/>
</dbReference>
<dbReference type="PANTHER" id="PTHR22803">
    <property type="entry name" value="MANNOSE, PHOSPHOLIPASE, LECTIN RECEPTOR RELATED"/>
    <property type="match status" value="1"/>
</dbReference>
<accession>Q6IVE5</accession>
<name>Q6IVE5_HEMPU</name>
<feature type="non-terminal residue" evidence="2">
    <location>
        <position position="117"/>
    </location>
</feature>